<sequence>MQYIINSSGERVSVILPIAEYETLLSRSSEDETAYLLREPNRSVLLKRIENIRQGRNIVERELLLDEDRSYAVEILSD</sequence>
<dbReference type="RefSeq" id="WP_048672431.1">
    <property type="nucleotide sequence ID" value="NZ_CBTJ020000036.1"/>
</dbReference>
<comment type="caution">
    <text evidence="1">The sequence shown here is derived from an EMBL/GenBank/DDBJ whole genome shotgun (WGS) entry which is preliminary data.</text>
</comment>
<dbReference type="AlphaFoldDB" id="W6M3U1"/>
<evidence type="ECO:0000313" key="1">
    <source>
        <dbReference type="EMBL" id="CDI02342.1"/>
    </source>
</evidence>
<accession>W6M3U1</accession>
<reference evidence="1" key="1">
    <citation type="submission" date="2013-07" db="EMBL/GenBank/DDBJ databases">
        <authorList>
            <person name="McIlroy S."/>
        </authorList>
    </citation>
    <scope>NUCLEOTIDE SEQUENCE [LARGE SCALE GENOMIC DNA]</scope>
    <source>
        <strain evidence="1">Run_A_D11</strain>
    </source>
</reference>
<proteinExistence type="predicted"/>
<dbReference type="Proteomes" id="UP000035760">
    <property type="component" value="Unassembled WGS sequence"/>
</dbReference>
<keyword evidence="2" id="KW-1185">Reference proteome</keyword>
<reference evidence="1" key="2">
    <citation type="submission" date="2014-03" db="EMBL/GenBank/DDBJ databases">
        <title>Candidatus Competibacter-lineage genomes retrieved from metagenomes reveal functional metabolic diversity.</title>
        <authorList>
            <person name="McIlroy S.J."/>
            <person name="Albertsen M."/>
            <person name="Andresen E.K."/>
            <person name="Saunders A.M."/>
            <person name="Kristiansen R."/>
            <person name="Stokholm-Bjerregaard M."/>
            <person name="Nielsen K.L."/>
            <person name="Nielsen P.H."/>
        </authorList>
    </citation>
    <scope>NUCLEOTIDE SEQUENCE</scope>
    <source>
        <strain evidence="1">Run_A_D11</strain>
    </source>
</reference>
<dbReference type="OrthoDB" id="5678898at2"/>
<name>W6M3U1_9GAMM</name>
<protein>
    <submittedName>
        <fullName evidence="1">Uncharacterized protein</fullName>
    </submittedName>
</protein>
<evidence type="ECO:0000313" key="2">
    <source>
        <dbReference type="Proteomes" id="UP000035760"/>
    </source>
</evidence>
<dbReference type="EMBL" id="CBTJ020000036">
    <property type="protein sequence ID" value="CDI02342.1"/>
    <property type="molecule type" value="Genomic_DNA"/>
</dbReference>
<gene>
    <name evidence="1" type="ORF">BN873_30006</name>
</gene>
<organism evidence="1 2">
    <name type="scientific">Candidatus Competibacter denitrificans Run_A_D11</name>
    <dbReference type="NCBI Taxonomy" id="1400863"/>
    <lineage>
        <taxon>Bacteria</taxon>
        <taxon>Pseudomonadati</taxon>
        <taxon>Pseudomonadota</taxon>
        <taxon>Gammaproteobacteria</taxon>
        <taxon>Candidatus Competibacteraceae</taxon>
        <taxon>Candidatus Competibacter</taxon>
    </lineage>
</organism>